<evidence type="ECO:0000313" key="4">
    <source>
        <dbReference type="Proteomes" id="UP000053328"/>
    </source>
</evidence>
<accession>A0A0D2BZ23</accession>
<evidence type="ECO:0000256" key="1">
    <source>
        <dbReference type="PIRNR" id="PIRNR013171"/>
    </source>
</evidence>
<evidence type="ECO:0000313" key="3">
    <source>
        <dbReference type="EMBL" id="KIW16539.1"/>
    </source>
</evidence>
<dbReference type="PIRSF" id="PIRSF013171">
    <property type="entry name" value="Pur_nuclsid_perm"/>
    <property type="match status" value="1"/>
</dbReference>
<sequence>MHFMTLILLLCLGDTFAATGNNRLGRNIAFRSLNRSNHTGQRQTPRSGATSPYMIRPKVMIISTFAPEADVWYDTTIDLFAKNVTVTGLSPLWPDVHCSGDDTVCQITSGLGVVNAAASMQALWMSPHFNLTKTYFLVAAIAGINPYEGTTGSVTFADYVVNLDLQYSLSESDMPANGCNFFPLGADRPDSSNPGAYPTSWFGWEAFELNKKLTTRVVEIVSKTPLNDSAEAVAYRANYDYSPANKAPGVKVCSSGASNLYWSGARTGFAFSNYTRLVTNGSATYCATNTEDSGLHEGLFRGAIAGKLDYGRVINMRTASDFDRAPPNVDPFYHLFEAAQGGYEPSLINIRLAGMAIINDILTNWDEIYMSGIKPSNYIGDGFGSLKDQEAKRDIG</sequence>
<dbReference type="EMBL" id="KN847494">
    <property type="protein sequence ID" value="KIW16539.1"/>
    <property type="molecule type" value="Genomic_DNA"/>
</dbReference>
<evidence type="ECO:0000256" key="2">
    <source>
        <dbReference type="SAM" id="SignalP"/>
    </source>
</evidence>
<gene>
    <name evidence="3" type="ORF">PV08_03727</name>
</gene>
<name>A0A0D2BZ23_9EURO</name>
<feature type="chain" id="PRO_5002250258" description="Purine nucleoside permease" evidence="2">
    <location>
        <begin position="18"/>
        <end position="396"/>
    </location>
</feature>
<dbReference type="STRING" id="91928.A0A0D2BZ23"/>
<dbReference type="GO" id="GO:0055085">
    <property type="term" value="P:transmembrane transport"/>
    <property type="evidence" value="ECO:0007669"/>
    <property type="project" value="InterPro"/>
</dbReference>
<dbReference type="AlphaFoldDB" id="A0A0D2BZ23"/>
<dbReference type="Pfam" id="PF06516">
    <property type="entry name" value="NUP"/>
    <property type="match status" value="1"/>
</dbReference>
<keyword evidence="1" id="KW-0813">Transport</keyword>
<protein>
    <recommendedName>
        <fullName evidence="5">Purine nucleoside permease</fullName>
    </recommendedName>
</protein>
<feature type="signal peptide" evidence="2">
    <location>
        <begin position="1"/>
        <end position="17"/>
    </location>
</feature>
<organism evidence="3 4">
    <name type="scientific">Exophiala spinifera</name>
    <dbReference type="NCBI Taxonomy" id="91928"/>
    <lineage>
        <taxon>Eukaryota</taxon>
        <taxon>Fungi</taxon>
        <taxon>Dikarya</taxon>
        <taxon>Ascomycota</taxon>
        <taxon>Pezizomycotina</taxon>
        <taxon>Eurotiomycetes</taxon>
        <taxon>Chaetothyriomycetidae</taxon>
        <taxon>Chaetothyriales</taxon>
        <taxon>Herpotrichiellaceae</taxon>
        <taxon>Exophiala</taxon>
    </lineage>
</organism>
<proteinExistence type="inferred from homology"/>
<dbReference type="GO" id="GO:0005783">
    <property type="term" value="C:endoplasmic reticulum"/>
    <property type="evidence" value="ECO:0007669"/>
    <property type="project" value="TreeGrafter"/>
</dbReference>
<dbReference type="InterPro" id="IPR009486">
    <property type="entry name" value="Pur_nuclsid_perm"/>
</dbReference>
<dbReference type="RefSeq" id="XP_016236755.1">
    <property type="nucleotide sequence ID" value="XM_016378078.1"/>
</dbReference>
<keyword evidence="4" id="KW-1185">Reference proteome</keyword>
<dbReference type="OrthoDB" id="2331083at2759"/>
<dbReference type="PANTHER" id="PTHR38643">
    <property type="entry name" value="PURINE NUCLEOSIDE PERMEASE C285.05-RELATED"/>
    <property type="match status" value="1"/>
</dbReference>
<keyword evidence="2" id="KW-0732">Signal</keyword>
<dbReference type="GeneID" id="27330810"/>
<dbReference type="HOGENOM" id="CLU_031475_0_1_1"/>
<dbReference type="VEuPathDB" id="FungiDB:PV08_03727"/>
<dbReference type="Proteomes" id="UP000053328">
    <property type="component" value="Unassembled WGS sequence"/>
</dbReference>
<comment type="function">
    <text evidence="1">Nucleoside permease that transports adenosine and guanosine.</text>
</comment>
<reference evidence="3 4" key="1">
    <citation type="submission" date="2015-01" db="EMBL/GenBank/DDBJ databases">
        <title>The Genome Sequence of Exophiala spinifera CBS89968.</title>
        <authorList>
            <consortium name="The Broad Institute Genomics Platform"/>
            <person name="Cuomo C."/>
            <person name="de Hoog S."/>
            <person name="Gorbushina A."/>
            <person name="Stielow B."/>
            <person name="Teixiera M."/>
            <person name="Abouelleil A."/>
            <person name="Chapman S.B."/>
            <person name="Priest M."/>
            <person name="Young S.K."/>
            <person name="Wortman J."/>
            <person name="Nusbaum C."/>
            <person name="Birren B."/>
        </authorList>
    </citation>
    <scope>NUCLEOTIDE SEQUENCE [LARGE SCALE GENOMIC DNA]</scope>
    <source>
        <strain evidence="3 4">CBS 89968</strain>
    </source>
</reference>
<evidence type="ECO:0008006" key="5">
    <source>
        <dbReference type="Google" id="ProtNLM"/>
    </source>
</evidence>
<dbReference type="PANTHER" id="PTHR38643:SF1">
    <property type="entry name" value="PURINE NUCLEOSIDE PERMEASE C285.05-RELATED"/>
    <property type="match status" value="1"/>
</dbReference>
<comment type="similarity">
    <text evidence="1">Belongs to the NUP family.</text>
</comment>